<dbReference type="Proteomes" id="UP001158045">
    <property type="component" value="Unassembled WGS sequence"/>
</dbReference>
<keyword evidence="3" id="KW-1185">Reference proteome</keyword>
<evidence type="ECO:0000313" key="2">
    <source>
        <dbReference type="EMBL" id="MDH8679446.1"/>
    </source>
</evidence>
<organism evidence="2 3">
    <name type="scientific">Fusibacter bizertensis</name>
    <dbReference type="NCBI Taxonomy" id="1488331"/>
    <lineage>
        <taxon>Bacteria</taxon>
        <taxon>Bacillati</taxon>
        <taxon>Bacillota</taxon>
        <taxon>Clostridia</taxon>
        <taxon>Eubacteriales</taxon>
        <taxon>Eubacteriales Family XII. Incertae Sedis</taxon>
        <taxon>Fusibacter</taxon>
    </lineage>
</organism>
<dbReference type="InterPro" id="IPR029046">
    <property type="entry name" value="LolA/LolB/LppX"/>
</dbReference>
<dbReference type="SUPFAM" id="SSF89392">
    <property type="entry name" value="Prokaryotic lipoproteins and lipoprotein localization factors"/>
    <property type="match status" value="1"/>
</dbReference>
<name>A0ABT6NG88_9FIRM</name>
<dbReference type="EMBL" id="JARYZI010000012">
    <property type="protein sequence ID" value="MDH8679446.1"/>
    <property type="molecule type" value="Genomic_DNA"/>
</dbReference>
<protein>
    <recommendedName>
        <fullName evidence="4">Outer membrane lipoprotein carrier protein LolA</fullName>
    </recommendedName>
</protein>
<evidence type="ECO:0000256" key="1">
    <source>
        <dbReference type="SAM" id="SignalP"/>
    </source>
</evidence>
<feature type="signal peptide" evidence="1">
    <location>
        <begin position="1"/>
        <end position="26"/>
    </location>
</feature>
<keyword evidence="1" id="KW-0732">Signal</keyword>
<accession>A0ABT6NG88</accession>
<evidence type="ECO:0000313" key="3">
    <source>
        <dbReference type="Proteomes" id="UP001158045"/>
    </source>
</evidence>
<comment type="caution">
    <text evidence="2">The sequence shown here is derived from an EMBL/GenBank/DDBJ whole genome shotgun (WGS) entry which is preliminary data.</text>
</comment>
<evidence type="ECO:0008006" key="4">
    <source>
        <dbReference type="Google" id="ProtNLM"/>
    </source>
</evidence>
<dbReference type="PROSITE" id="PS51257">
    <property type="entry name" value="PROKAR_LIPOPROTEIN"/>
    <property type="match status" value="1"/>
</dbReference>
<proteinExistence type="predicted"/>
<dbReference type="RefSeq" id="WP_281095342.1">
    <property type="nucleotide sequence ID" value="NZ_JARYZI010000012.1"/>
</dbReference>
<gene>
    <name evidence="2" type="ORF">QE109_14905</name>
</gene>
<sequence length="236" mass="26859">MSFKRVSFRSASIMMLLILVVLVMSACSSNDDATTENTENIPVSVATNEENTEENFDNVKAFDMINRDRKIDNYYYEFVMTTGDERIGGFKLWIAGNKARYDAIDEGQSLYLDYDKGEGFLYMPSENLLMKTPIETTSNEWESPFLFAGEIDDETLGSMKEKGTEIIDGKTCYIFVAEHLGMKVTYYVWEDEGLIVKMVVETEGQPSYSYYFKDLTIGGTFETELALPKDAKIMNP</sequence>
<feature type="chain" id="PRO_5045604645" description="Outer membrane lipoprotein carrier protein LolA" evidence="1">
    <location>
        <begin position="27"/>
        <end position="236"/>
    </location>
</feature>
<reference evidence="2 3" key="1">
    <citation type="submission" date="2023-04" db="EMBL/GenBank/DDBJ databases">
        <title>Fusibacter bizertensis strain WBS, isolated from littoral bottom sediments of the Arctic seas - biochemical and genomic analysis.</title>
        <authorList>
            <person name="Brioukhanov A.L."/>
        </authorList>
    </citation>
    <scope>NUCLEOTIDE SEQUENCE [LARGE SCALE GENOMIC DNA]</scope>
    <source>
        <strain evidence="2 3">WBS</strain>
    </source>
</reference>